<proteinExistence type="predicted"/>
<sequence>MDRNVHNDLARTSIMLDLATIKEDIGEIDDNNDDDESTKREINKITDENDLSLRLQNRTDVENDLKDDESLETITTIVHHSNEVEQKQYTKEEEATSAIMLNFKDEPN</sequence>
<dbReference type="Proteomes" id="UP000663848">
    <property type="component" value="Unassembled WGS sequence"/>
</dbReference>
<gene>
    <name evidence="1" type="ORF">QYT958_LOCUS30035</name>
</gene>
<protein>
    <submittedName>
        <fullName evidence="1">Uncharacterized protein</fullName>
    </submittedName>
</protein>
<accession>A0A821UI44</accession>
<comment type="caution">
    <text evidence="1">The sequence shown here is derived from an EMBL/GenBank/DDBJ whole genome shotgun (WGS) entry which is preliminary data.</text>
</comment>
<dbReference type="EMBL" id="CAJOBR010009241">
    <property type="protein sequence ID" value="CAF4890294.1"/>
    <property type="molecule type" value="Genomic_DNA"/>
</dbReference>
<feature type="non-terminal residue" evidence="1">
    <location>
        <position position="1"/>
    </location>
</feature>
<reference evidence="1" key="1">
    <citation type="submission" date="2021-02" db="EMBL/GenBank/DDBJ databases">
        <authorList>
            <person name="Nowell W R."/>
        </authorList>
    </citation>
    <scope>NUCLEOTIDE SEQUENCE</scope>
</reference>
<evidence type="ECO:0000313" key="1">
    <source>
        <dbReference type="EMBL" id="CAF4890294.1"/>
    </source>
</evidence>
<evidence type="ECO:0000313" key="2">
    <source>
        <dbReference type="Proteomes" id="UP000663848"/>
    </source>
</evidence>
<dbReference type="AlphaFoldDB" id="A0A821UI44"/>
<name>A0A821UI44_9BILA</name>
<organism evidence="1 2">
    <name type="scientific">Rotaria socialis</name>
    <dbReference type="NCBI Taxonomy" id="392032"/>
    <lineage>
        <taxon>Eukaryota</taxon>
        <taxon>Metazoa</taxon>
        <taxon>Spiralia</taxon>
        <taxon>Gnathifera</taxon>
        <taxon>Rotifera</taxon>
        <taxon>Eurotatoria</taxon>
        <taxon>Bdelloidea</taxon>
        <taxon>Philodinida</taxon>
        <taxon>Philodinidae</taxon>
        <taxon>Rotaria</taxon>
    </lineage>
</organism>